<accession>A0A419Q5C2</accession>
<name>A0A419Q5C2_CLOSI</name>
<dbReference type="InParanoid" id="A0A419Q5C2"/>
<sequence>MTEEQIEIVLETMALAIIFIKETTHKAAENSSTAHDRFRPSWGSSGRRSPRASVSLMLCLNPNWTDFDKYTHLQINWVFTETQVNLSFMVFFN</sequence>
<evidence type="ECO:0000313" key="2">
    <source>
        <dbReference type="EMBL" id="KAG5442909.1"/>
    </source>
</evidence>
<dbReference type="Proteomes" id="UP000286415">
    <property type="component" value="Unassembled WGS sequence"/>
</dbReference>
<evidence type="ECO:0000256" key="1">
    <source>
        <dbReference type="SAM" id="MobiDB-lite"/>
    </source>
</evidence>
<protein>
    <submittedName>
        <fullName evidence="2">Uncharacterized protein</fullName>
    </submittedName>
</protein>
<reference evidence="2 3" key="2">
    <citation type="journal article" date="2021" name="Genomics">
        <title>High-quality reference genome for Clonorchis sinensis.</title>
        <authorList>
            <person name="Young N.D."/>
            <person name="Stroehlein A.J."/>
            <person name="Kinkar L."/>
            <person name="Wang T."/>
            <person name="Sohn W.M."/>
            <person name="Chang B.C.H."/>
            <person name="Kaur P."/>
            <person name="Weisz D."/>
            <person name="Dudchenko O."/>
            <person name="Aiden E.L."/>
            <person name="Korhonen P.K."/>
            <person name="Gasser R.B."/>
        </authorList>
    </citation>
    <scope>NUCLEOTIDE SEQUENCE [LARGE SCALE GENOMIC DNA]</scope>
    <source>
        <strain evidence="2">Cs-k2</strain>
    </source>
</reference>
<dbReference type="EMBL" id="NIRI02000056">
    <property type="protein sequence ID" value="KAG5442909.1"/>
    <property type="molecule type" value="Genomic_DNA"/>
</dbReference>
<feature type="region of interest" description="Disordered" evidence="1">
    <location>
        <begin position="26"/>
        <end position="51"/>
    </location>
</feature>
<feature type="compositionally biased region" description="Basic and acidic residues" evidence="1">
    <location>
        <begin position="26"/>
        <end position="39"/>
    </location>
</feature>
<reference evidence="2 3" key="1">
    <citation type="journal article" date="2018" name="Biotechnol. Adv.">
        <title>Improved genomic resources and new bioinformatic workflow for the carcinogenic parasite Clonorchis sinensis: Biotechnological implications.</title>
        <authorList>
            <person name="Wang D."/>
            <person name="Korhonen P.K."/>
            <person name="Gasser R.B."/>
            <person name="Young N.D."/>
        </authorList>
    </citation>
    <scope>NUCLEOTIDE SEQUENCE [LARGE SCALE GENOMIC DNA]</scope>
    <source>
        <strain evidence="2">Cs-k2</strain>
    </source>
</reference>
<dbReference type="AlphaFoldDB" id="A0A419Q5C2"/>
<gene>
    <name evidence="2" type="ORF">CSKR_107397</name>
</gene>
<organism evidence="2 3">
    <name type="scientific">Clonorchis sinensis</name>
    <name type="common">Chinese liver fluke</name>
    <dbReference type="NCBI Taxonomy" id="79923"/>
    <lineage>
        <taxon>Eukaryota</taxon>
        <taxon>Metazoa</taxon>
        <taxon>Spiralia</taxon>
        <taxon>Lophotrochozoa</taxon>
        <taxon>Platyhelminthes</taxon>
        <taxon>Trematoda</taxon>
        <taxon>Digenea</taxon>
        <taxon>Opisthorchiida</taxon>
        <taxon>Opisthorchiata</taxon>
        <taxon>Opisthorchiidae</taxon>
        <taxon>Clonorchis</taxon>
    </lineage>
</organism>
<evidence type="ECO:0000313" key="3">
    <source>
        <dbReference type="Proteomes" id="UP000286415"/>
    </source>
</evidence>
<comment type="caution">
    <text evidence="2">The sequence shown here is derived from an EMBL/GenBank/DDBJ whole genome shotgun (WGS) entry which is preliminary data.</text>
</comment>
<feature type="compositionally biased region" description="Low complexity" evidence="1">
    <location>
        <begin position="40"/>
        <end position="51"/>
    </location>
</feature>
<proteinExistence type="predicted"/>
<keyword evidence="3" id="KW-1185">Reference proteome</keyword>